<keyword evidence="1" id="KW-0812">Transmembrane</keyword>
<gene>
    <name evidence="2" type="ORF">ACFSUF_01520</name>
</gene>
<feature type="transmembrane region" description="Helical" evidence="1">
    <location>
        <begin position="185"/>
        <end position="214"/>
    </location>
</feature>
<keyword evidence="1" id="KW-1133">Transmembrane helix</keyword>
<feature type="transmembrane region" description="Helical" evidence="1">
    <location>
        <begin position="226"/>
        <end position="244"/>
    </location>
</feature>
<evidence type="ECO:0000313" key="3">
    <source>
        <dbReference type="Proteomes" id="UP001597541"/>
    </source>
</evidence>
<evidence type="ECO:0000313" key="2">
    <source>
        <dbReference type="EMBL" id="MFD2611099.1"/>
    </source>
</evidence>
<keyword evidence="1" id="KW-0472">Membrane</keyword>
<feature type="transmembrane region" description="Helical" evidence="1">
    <location>
        <begin position="98"/>
        <end position="118"/>
    </location>
</feature>
<feature type="transmembrane region" description="Helical" evidence="1">
    <location>
        <begin position="12"/>
        <end position="34"/>
    </location>
</feature>
<dbReference type="Proteomes" id="UP001597541">
    <property type="component" value="Unassembled WGS sequence"/>
</dbReference>
<reference evidence="3" key="1">
    <citation type="journal article" date="2019" name="Int. J. Syst. Evol. Microbiol.">
        <title>The Global Catalogue of Microorganisms (GCM) 10K type strain sequencing project: providing services to taxonomists for standard genome sequencing and annotation.</title>
        <authorList>
            <consortium name="The Broad Institute Genomics Platform"/>
            <consortium name="The Broad Institute Genome Sequencing Center for Infectious Disease"/>
            <person name="Wu L."/>
            <person name="Ma J."/>
        </authorList>
    </citation>
    <scope>NUCLEOTIDE SEQUENCE [LARGE SCALE GENOMIC DNA]</scope>
    <source>
        <strain evidence="3">KCTC 3950</strain>
    </source>
</reference>
<accession>A0ABW5P7U3</accession>
<keyword evidence="3" id="KW-1185">Reference proteome</keyword>
<organism evidence="2 3">
    <name type="scientific">Paenibacillus gansuensis</name>
    <dbReference type="NCBI Taxonomy" id="306542"/>
    <lineage>
        <taxon>Bacteria</taxon>
        <taxon>Bacillati</taxon>
        <taxon>Bacillota</taxon>
        <taxon>Bacilli</taxon>
        <taxon>Bacillales</taxon>
        <taxon>Paenibacillaceae</taxon>
        <taxon>Paenibacillus</taxon>
    </lineage>
</organism>
<proteinExistence type="predicted"/>
<feature type="transmembrane region" description="Helical" evidence="1">
    <location>
        <begin position="405"/>
        <end position="421"/>
    </location>
</feature>
<dbReference type="RefSeq" id="WP_377599417.1">
    <property type="nucleotide sequence ID" value="NZ_JBHUME010000002.1"/>
</dbReference>
<feature type="transmembrane region" description="Helical" evidence="1">
    <location>
        <begin position="350"/>
        <end position="372"/>
    </location>
</feature>
<dbReference type="EMBL" id="JBHUME010000002">
    <property type="protein sequence ID" value="MFD2611099.1"/>
    <property type="molecule type" value="Genomic_DNA"/>
</dbReference>
<sequence>MNKRVLHDVKVWWFNPAILLGLIGTIIITGAAAIPAQNYYMYYRVTKYITLGNVMYMIMPLLCFLTGCLLVFQLFRPLKKNAGFYTEFESNAGLYRKAIFVLFFLTVTGYALWMLSLIRNGATPATFLNVLAGKQNAIFEIKHNFLTKVSGVTSLTNFGVPFMILSMYFSYLYKDKTVRRMMAVIALLAVFRAIFFAERLAILELLVPSIVIYVVMRLRDGKRIPLIGMFPAIGFAFVVVLFGIGEYFRSWVNYYMYVYPSYFDFITTRFFGYYVNALNTGMLYFEHLGAGSNPFPFFTLNWFWEFPLISGKYAQLFGTDPDANVLNVLTTMGNPEYNNPSGIMLPYQDFGLVGTATFWLLLGALTGTAYTLFRKGYMLGAMLYPIWFLGLTELPRYVYFTTGRFFPAWISFFGILAIVAFRKRFAATPYKSRVGERTFYENYNHERLHVVQQR</sequence>
<feature type="transmembrane region" description="Helical" evidence="1">
    <location>
        <begin position="54"/>
        <end position="75"/>
    </location>
</feature>
<feature type="transmembrane region" description="Helical" evidence="1">
    <location>
        <begin position="155"/>
        <end position="173"/>
    </location>
</feature>
<comment type="caution">
    <text evidence="2">The sequence shown here is derived from an EMBL/GenBank/DDBJ whole genome shotgun (WGS) entry which is preliminary data.</text>
</comment>
<name>A0ABW5P7U3_9BACL</name>
<protein>
    <submittedName>
        <fullName evidence="2">O-antigen polymerase</fullName>
    </submittedName>
</protein>
<evidence type="ECO:0000256" key="1">
    <source>
        <dbReference type="SAM" id="Phobius"/>
    </source>
</evidence>
<dbReference type="NCBIfam" id="TIGR04370">
    <property type="entry name" value="glyco_rpt_poly"/>
    <property type="match status" value="1"/>
</dbReference>
<feature type="transmembrane region" description="Helical" evidence="1">
    <location>
        <begin position="379"/>
        <end position="399"/>
    </location>
</feature>